<name>A0ABQ3NBM8_9BACI</name>
<dbReference type="PIRSF" id="PIRSF026631">
    <property type="entry name" value="UCP026631"/>
    <property type="match status" value="1"/>
</dbReference>
<evidence type="ECO:0000256" key="1">
    <source>
        <dbReference type="SAM" id="Phobius"/>
    </source>
</evidence>
<protein>
    <submittedName>
        <fullName evidence="3">UPF0699 transmembrane protein YdbT</fullName>
    </submittedName>
</protein>
<sequence length="480" mass="53974">MSNPKRLHPIASVVTTGRRIRNLIIPMLAINFSGGREGIVSLLVTLAISLVAIIITLLTGILSWLRYTYRFEEDELRIEYGIFIRQKRYIPFERIQSINLTEGLLQRMFGLVKVQIETAGGGDEAEAVLSAITKEEARLIQEYVAQAKSGGDNEIKDVQEGQEVFTISTPELLVLSLTSGGVGVVISALFALFSQLDDFIPYKRIFGDMEEWAVQNIVTVAVVVFIVFFLAWVISLIITMLKYANFTVMKTEKDFIISQGLLEKKQMTIPLKRIQAIRINENFVRQLLGCGTVYVESAGGSSENEEAANVMILPIVKVKQIGTILASHLPDYIITSSFKTLPTRARRRYILRSWCITVPIVIAAIFFFKFWGLLSLILLGLGTGSALLKYRDAGWDLEQQQLTLRYRTITRTTIFMKKKRIQSLEMQESYFQKKRQLGTIAASVKSGAGGAGGTIVDMEIDDVHLVYEWFSREKQMEISG</sequence>
<feature type="transmembrane region" description="Helical" evidence="1">
    <location>
        <begin position="172"/>
        <end position="193"/>
    </location>
</feature>
<feature type="transmembrane region" description="Helical" evidence="1">
    <location>
        <begin position="213"/>
        <end position="241"/>
    </location>
</feature>
<evidence type="ECO:0000313" key="4">
    <source>
        <dbReference type="Proteomes" id="UP000637074"/>
    </source>
</evidence>
<feature type="transmembrane region" description="Helical" evidence="1">
    <location>
        <begin position="39"/>
        <end position="65"/>
    </location>
</feature>
<organism evidence="3 4">
    <name type="scientific">Neobacillus kokaensis</name>
    <dbReference type="NCBI Taxonomy" id="2759023"/>
    <lineage>
        <taxon>Bacteria</taxon>
        <taxon>Bacillati</taxon>
        <taxon>Bacillota</taxon>
        <taxon>Bacilli</taxon>
        <taxon>Bacillales</taxon>
        <taxon>Bacillaceae</taxon>
        <taxon>Neobacillus</taxon>
    </lineage>
</organism>
<accession>A0ABQ3NBM8</accession>
<feature type="domain" description="YdbS-like PH" evidence="2">
    <location>
        <begin position="64"/>
        <end position="143"/>
    </location>
</feature>
<dbReference type="PANTHER" id="PTHR34473:SF2">
    <property type="entry name" value="UPF0699 TRANSMEMBRANE PROTEIN YDBT"/>
    <property type="match status" value="1"/>
</dbReference>
<feature type="transmembrane region" description="Helical" evidence="1">
    <location>
        <begin position="349"/>
        <end position="367"/>
    </location>
</feature>
<evidence type="ECO:0000259" key="2">
    <source>
        <dbReference type="Pfam" id="PF03703"/>
    </source>
</evidence>
<keyword evidence="1" id="KW-1133">Transmembrane helix</keyword>
<evidence type="ECO:0000313" key="3">
    <source>
        <dbReference type="EMBL" id="GHI01334.1"/>
    </source>
</evidence>
<keyword evidence="4" id="KW-1185">Reference proteome</keyword>
<dbReference type="RefSeq" id="WP_191276990.1">
    <property type="nucleotide sequence ID" value="NZ_BNDS01000039.1"/>
</dbReference>
<dbReference type="Proteomes" id="UP000637074">
    <property type="component" value="Unassembled WGS sequence"/>
</dbReference>
<dbReference type="InterPro" id="IPR014529">
    <property type="entry name" value="UCP026631"/>
</dbReference>
<dbReference type="EMBL" id="BNDS01000039">
    <property type="protein sequence ID" value="GHI01334.1"/>
    <property type="molecule type" value="Genomic_DNA"/>
</dbReference>
<dbReference type="PANTHER" id="PTHR34473">
    <property type="entry name" value="UPF0699 TRANSMEMBRANE PROTEIN YDBS"/>
    <property type="match status" value="1"/>
</dbReference>
<feature type="domain" description="YdbS-like PH" evidence="2">
    <location>
        <begin position="243"/>
        <end position="319"/>
    </location>
</feature>
<comment type="caution">
    <text evidence="3">The sequence shown here is derived from an EMBL/GenBank/DDBJ whole genome shotgun (WGS) entry which is preliminary data.</text>
</comment>
<keyword evidence="1" id="KW-0472">Membrane</keyword>
<dbReference type="Pfam" id="PF03703">
    <property type="entry name" value="bPH_2"/>
    <property type="match status" value="3"/>
</dbReference>
<feature type="domain" description="YdbS-like PH" evidence="2">
    <location>
        <begin position="390"/>
        <end position="469"/>
    </location>
</feature>
<reference evidence="3 4" key="1">
    <citation type="journal article" date="2022" name="Int. J. Syst. Evol. Microbiol.">
        <title>Neobacillus kokaensis sp. nov., isolated from soil.</title>
        <authorList>
            <person name="Yuki K."/>
            <person name="Matsubara H."/>
            <person name="Yamaguchi S."/>
        </authorList>
    </citation>
    <scope>NUCLEOTIDE SEQUENCE [LARGE SCALE GENOMIC DNA]</scope>
    <source>
        <strain evidence="3 4">LOB 377</strain>
    </source>
</reference>
<dbReference type="InterPro" id="IPR005182">
    <property type="entry name" value="YdbS-like_PH"/>
</dbReference>
<keyword evidence="1 3" id="KW-0812">Transmembrane</keyword>
<gene>
    <name evidence="3" type="primary">ydbT</name>
    <name evidence="3" type="ORF">AM1BK_48760</name>
</gene>
<proteinExistence type="predicted"/>